<dbReference type="InterPro" id="IPR000629">
    <property type="entry name" value="RNA-helicase_DEAD-box_CS"/>
</dbReference>
<evidence type="ECO:0000256" key="14">
    <source>
        <dbReference type="SAM" id="Coils"/>
    </source>
</evidence>
<dbReference type="GO" id="GO:0016787">
    <property type="term" value="F:hydrolase activity"/>
    <property type="evidence" value="ECO:0007669"/>
    <property type="project" value="UniProtKB-KW"/>
</dbReference>
<feature type="short sequence motif" description="Q motif" evidence="12">
    <location>
        <begin position="108"/>
        <end position="136"/>
    </location>
</feature>
<evidence type="ECO:0000256" key="13">
    <source>
        <dbReference type="RuleBase" id="RU000492"/>
    </source>
</evidence>
<comment type="similarity">
    <text evidence="9">Belongs to the DEAD box helicase family. DDX52/ROK1 subfamily.</text>
</comment>
<dbReference type="InterPro" id="IPR044764">
    <property type="entry name" value="DDX52/Rok1_DEADc"/>
</dbReference>
<dbReference type="CDD" id="cd18787">
    <property type="entry name" value="SF2_C_DEAD"/>
    <property type="match status" value="1"/>
</dbReference>
<dbReference type="PROSITE" id="PS00039">
    <property type="entry name" value="DEAD_ATP_HELICASE"/>
    <property type="match status" value="1"/>
</dbReference>
<dbReference type="InterPro" id="IPR027417">
    <property type="entry name" value="P-loop_NTPase"/>
</dbReference>
<sequence length="561" mass="63818">MDTYDIFKKLSRGAKFPKKTNTVQVQAKQENPFEVKIETKPVKFANSQTQQDNSITLLNGLSTEKRGKKRKIVDVEQKKKNLEQEQINHYRNVNNITVVGRHVPEPCKSFNDFNVDEDIIENLKTCGFEEPTPIQKQAVPLMLEGRQILACAPTGSGKTAAFLVPIIDALKGPQRQGFRALILCPTRELAKQTQRECGRLSEGRGFRVHIISKIKKALTQYNPNGSQKYDILVTTPNRLCYLLKQDPPGISLRNVEWLIIDEADKLFESGVRGFREQLNDILKACDNQKRKIAMFSATYTPVVAKWCVHNMKGLVRITIGHRNAATDSVEQELLFVGNEQGKLLAFRDLVRKGLSPPVLIFVQSKERAQQLFNELIYDGINVDAIHSDRTQLQRDNTVRSFREGRIWVLICTELMARGVDFKGVNLVINYDFPPSAISYVHRIGRAGRAGRKGKAITFFTSDDTTNLRSIAHILKESGCEVPPYMLAIKKLPKSKRKKVQAGAPKREEIITKPLYDRLKGGKREKFREINNRLKEKRKHLNKNKPKKKISSSTKEDLSESE</sequence>
<dbReference type="PROSITE" id="PS51194">
    <property type="entry name" value="HELICASE_CTER"/>
    <property type="match status" value="1"/>
</dbReference>
<dbReference type="GO" id="GO:0030490">
    <property type="term" value="P:maturation of SSU-rRNA"/>
    <property type="evidence" value="ECO:0007669"/>
    <property type="project" value="InterPro"/>
</dbReference>
<evidence type="ECO:0000256" key="11">
    <source>
        <dbReference type="ARBA" id="ARBA00047984"/>
    </source>
</evidence>
<reference evidence="19" key="1">
    <citation type="submission" date="2022-01" db="EMBL/GenBank/DDBJ databases">
        <authorList>
            <person name="King R."/>
        </authorList>
    </citation>
    <scope>NUCLEOTIDE SEQUENCE</scope>
</reference>
<keyword evidence="4 13" id="KW-0378">Hydrolase</keyword>
<dbReference type="InterPro" id="IPR011545">
    <property type="entry name" value="DEAD/DEAH_box_helicase_dom"/>
</dbReference>
<accession>A0A9P0G293</accession>
<dbReference type="SMART" id="SM00487">
    <property type="entry name" value="DEXDc"/>
    <property type="match status" value="1"/>
</dbReference>
<evidence type="ECO:0000256" key="5">
    <source>
        <dbReference type="ARBA" id="ARBA00022806"/>
    </source>
</evidence>
<keyword evidence="6 13" id="KW-0067">ATP-binding</keyword>
<keyword evidence="7" id="KW-0694">RNA-binding</keyword>
<gene>
    <name evidence="19" type="ORF">PSYICH_LOCUS408</name>
</gene>
<dbReference type="InterPro" id="IPR001650">
    <property type="entry name" value="Helicase_C-like"/>
</dbReference>
<feature type="coiled-coil region" evidence="14">
    <location>
        <begin position="65"/>
        <end position="92"/>
    </location>
</feature>
<protein>
    <recommendedName>
        <fullName evidence="10">Probable ATP-dependent RNA helicase DDX52</fullName>
        <ecNumber evidence="2">3.6.4.13</ecNumber>
    </recommendedName>
</protein>
<organism evidence="19 20">
    <name type="scientific">Psylliodes chrysocephalus</name>
    <dbReference type="NCBI Taxonomy" id="3402493"/>
    <lineage>
        <taxon>Eukaryota</taxon>
        <taxon>Metazoa</taxon>
        <taxon>Ecdysozoa</taxon>
        <taxon>Arthropoda</taxon>
        <taxon>Hexapoda</taxon>
        <taxon>Insecta</taxon>
        <taxon>Pterygota</taxon>
        <taxon>Neoptera</taxon>
        <taxon>Endopterygota</taxon>
        <taxon>Coleoptera</taxon>
        <taxon>Polyphaga</taxon>
        <taxon>Cucujiformia</taxon>
        <taxon>Chrysomeloidea</taxon>
        <taxon>Chrysomelidae</taxon>
        <taxon>Galerucinae</taxon>
        <taxon>Alticini</taxon>
        <taxon>Psylliodes</taxon>
    </lineage>
</organism>
<dbReference type="InterPro" id="IPR014014">
    <property type="entry name" value="RNA_helicase_DEAD_Q_motif"/>
</dbReference>
<dbReference type="GO" id="GO:0005829">
    <property type="term" value="C:cytosol"/>
    <property type="evidence" value="ECO:0007669"/>
    <property type="project" value="TreeGrafter"/>
</dbReference>
<dbReference type="GO" id="GO:0005730">
    <property type="term" value="C:nucleolus"/>
    <property type="evidence" value="ECO:0007669"/>
    <property type="project" value="UniProtKB-SubCell"/>
</dbReference>
<evidence type="ECO:0000256" key="4">
    <source>
        <dbReference type="ARBA" id="ARBA00022801"/>
    </source>
</evidence>
<feature type="domain" description="DEAD-box RNA helicase Q" evidence="18">
    <location>
        <begin position="108"/>
        <end position="136"/>
    </location>
</feature>
<feature type="region of interest" description="Disordered" evidence="15">
    <location>
        <begin position="525"/>
        <end position="561"/>
    </location>
</feature>
<dbReference type="InterPro" id="IPR014001">
    <property type="entry name" value="Helicase_ATP-bd"/>
</dbReference>
<feature type="domain" description="Helicase ATP-binding" evidence="16">
    <location>
        <begin position="139"/>
        <end position="317"/>
    </location>
</feature>
<dbReference type="EMBL" id="OV651813">
    <property type="protein sequence ID" value="CAH1099154.1"/>
    <property type="molecule type" value="Genomic_DNA"/>
</dbReference>
<keyword evidence="20" id="KW-1185">Reference proteome</keyword>
<dbReference type="SUPFAM" id="SSF52540">
    <property type="entry name" value="P-loop containing nucleoside triphosphate hydrolases"/>
    <property type="match status" value="1"/>
</dbReference>
<comment type="catalytic activity">
    <reaction evidence="11">
        <text>ATP + H2O = ADP + phosphate + H(+)</text>
        <dbReference type="Rhea" id="RHEA:13065"/>
        <dbReference type="ChEBI" id="CHEBI:15377"/>
        <dbReference type="ChEBI" id="CHEBI:15378"/>
        <dbReference type="ChEBI" id="CHEBI:30616"/>
        <dbReference type="ChEBI" id="CHEBI:43474"/>
        <dbReference type="ChEBI" id="CHEBI:456216"/>
        <dbReference type="EC" id="3.6.4.13"/>
    </reaction>
</comment>
<keyword evidence="3 13" id="KW-0547">Nucleotide-binding</keyword>
<dbReference type="SMART" id="SM00490">
    <property type="entry name" value="HELICc"/>
    <property type="match status" value="1"/>
</dbReference>
<evidence type="ECO:0000259" key="18">
    <source>
        <dbReference type="PROSITE" id="PS51195"/>
    </source>
</evidence>
<keyword evidence="8" id="KW-0539">Nucleus</keyword>
<evidence type="ECO:0000256" key="2">
    <source>
        <dbReference type="ARBA" id="ARBA00012552"/>
    </source>
</evidence>
<keyword evidence="5 13" id="KW-0347">Helicase</keyword>
<dbReference type="FunFam" id="3.40.50.300:FF:000759">
    <property type="entry name" value="probable ATP-dependent RNA helicase DDX52"/>
    <property type="match status" value="1"/>
</dbReference>
<keyword evidence="14" id="KW-0175">Coiled coil</keyword>
<dbReference type="PROSITE" id="PS51195">
    <property type="entry name" value="Q_MOTIF"/>
    <property type="match status" value="1"/>
</dbReference>
<dbReference type="OrthoDB" id="360161at2759"/>
<comment type="subcellular location">
    <subcellularLocation>
        <location evidence="1">Nucleus</location>
        <location evidence="1">Nucleolus</location>
    </subcellularLocation>
</comment>
<dbReference type="EC" id="3.6.4.13" evidence="2"/>
<evidence type="ECO:0000256" key="7">
    <source>
        <dbReference type="ARBA" id="ARBA00022884"/>
    </source>
</evidence>
<dbReference type="AlphaFoldDB" id="A0A9P0G293"/>
<feature type="domain" description="Helicase C-terminal" evidence="17">
    <location>
        <begin position="328"/>
        <end position="489"/>
    </location>
</feature>
<dbReference type="Gene3D" id="3.40.50.300">
    <property type="entry name" value="P-loop containing nucleotide triphosphate hydrolases"/>
    <property type="match status" value="2"/>
</dbReference>
<dbReference type="InterPro" id="IPR050079">
    <property type="entry name" value="DEAD_box_RNA_helicase"/>
</dbReference>
<dbReference type="GO" id="GO:0003723">
    <property type="term" value="F:RNA binding"/>
    <property type="evidence" value="ECO:0007669"/>
    <property type="project" value="UniProtKB-KW"/>
</dbReference>
<evidence type="ECO:0000256" key="8">
    <source>
        <dbReference type="ARBA" id="ARBA00023242"/>
    </source>
</evidence>
<dbReference type="PANTHER" id="PTHR47959">
    <property type="entry name" value="ATP-DEPENDENT RNA HELICASE RHLE-RELATED"/>
    <property type="match status" value="1"/>
</dbReference>
<evidence type="ECO:0000313" key="19">
    <source>
        <dbReference type="EMBL" id="CAH1099154.1"/>
    </source>
</evidence>
<name>A0A9P0G293_9CUCU</name>
<evidence type="ECO:0000259" key="16">
    <source>
        <dbReference type="PROSITE" id="PS51192"/>
    </source>
</evidence>
<evidence type="ECO:0000256" key="1">
    <source>
        <dbReference type="ARBA" id="ARBA00004604"/>
    </source>
</evidence>
<dbReference type="CDD" id="cd17957">
    <property type="entry name" value="DEADc_DDX52"/>
    <property type="match status" value="1"/>
</dbReference>
<dbReference type="Pfam" id="PF00271">
    <property type="entry name" value="Helicase_C"/>
    <property type="match status" value="1"/>
</dbReference>
<dbReference type="PROSITE" id="PS51192">
    <property type="entry name" value="HELICASE_ATP_BIND_1"/>
    <property type="match status" value="1"/>
</dbReference>
<evidence type="ECO:0000256" key="9">
    <source>
        <dbReference type="ARBA" id="ARBA00024355"/>
    </source>
</evidence>
<dbReference type="PANTHER" id="PTHR47959:SF15">
    <property type="entry name" value="RNA HELICASE"/>
    <property type="match status" value="1"/>
</dbReference>
<evidence type="ECO:0000259" key="17">
    <source>
        <dbReference type="PROSITE" id="PS51194"/>
    </source>
</evidence>
<evidence type="ECO:0000256" key="6">
    <source>
        <dbReference type="ARBA" id="ARBA00022840"/>
    </source>
</evidence>
<feature type="compositionally biased region" description="Basic residues" evidence="15">
    <location>
        <begin position="534"/>
        <end position="549"/>
    </location>
</feature>
<dbReference type="GO" id="GO:0003724">
    <property type="term" value="F:RNA helicase activity"/>
    <property type="evidence" value="ECO:0007669"/>
    <property type="project" value="UniProtKB-EC"/>
</dbReference>
<evidence type="ECO:0000256" key="12">
    <source>
        <dbReference type="PROSITE-ProRule" id="PRU00552"/>
    </source>
</evidence>
<dbReference type="Pfam" id="PF00270">
    <property type="entry name" value="DEAD"/>
    <property type="match status" value="1"/>
</dbReference>
<dbReference type="Proteomes" id="UP001153636">
    <property type="component" value="Chromosome 1"/>
</dbReference>
<evidence type="ECO:0000256" key="15">
    <source>
        <dbReference type="SAM" id="MobiDB-lite"/>
    </source>
</evidence>
<evidence type="ECO:0000256" key="10">
    <source>
        <dbReference type="ARBA" id="ARBA00044533"/>
    </source>
</evidence>
<dbReference type="GO" id="GO:0005524">
    <property type="term" value="F:ATP binding"/>
    <property type="evidence" value="ECO:0007669"/>
    <property type="project" value="UniProtKB-KW"/>
</dbReference>
<evidence type="ECO:0000256" key="3">
    <source>
        <dbReference type="ARBA" id="ARBA00022741"/>
    </source>
</evidence>
<proteinExistence type="inferred from homology"/>
<evidence type="ECO:0000313" key="20">
    <source>
        <dbReference type="Proteomes" id="UP001153636"/>
    </source>
</evidence>
<dbReference type="GO" id="GO:0010468">
    <property type="term" value="P:regulation of gene expression"/>
    <property type="evidence" value="ECO:0007669"/>
    <property type="project" value="UniProtKB-ARBA"/>
</dbReference>